<proteinExistence type="predicted"/>
<protein>
    <submittedName>
        <fullName evidence="1">Uncharacterized protein</fullName>
    </submittedName>
</protein>
<dbReference type="Proteomes" id="UP000327118">
    <property type="component" value="Unassembled WGS sequence"/>
</dbReference>
<dbReference type="EMBL" id="ML739987">
    <property type="protein sequence ID" value="KAE8348027.1"/>
    <property type="molecule type" value="Genomic_DNA"/>
</dbReference>
<reference evidence="2" key="1">
    <citation type="submission" date="2019-04" db="EMBL/GenBank/DDBJ databases">
        <title>Friends and foes A comparative genomics studyof 23 Aspergillus species from section Flavi.</title>
        <authorList>
            <consortium name="DOE Joint Genome Institute"/>
            <person name="Kjaerbolling I."/>
            <person name="Vesth T."/>
            <person name="Frisvad J.C."/>
            <person name="Nybo J.L."/>
            <person name="Theobald S."/>
            <person name="Kildgaard S."/>
            <person name="Isbrandt T."/>
            <person name="Kuo A."/>
            <person name="Sato A."/>
            <person name="Lyhne E.K."/>
            <person name="Kogle M.E."/>
            <person name="Wiebenga A."/>
            <person name="Kun R.S."/>
            <person name="Lubbers R.J."/>
            <person name="Makela M.R."/>
            <person name="Barry K."/>
            <person name="Chovatia M."/>
            <person name="Clum A."/>
            <person name="Daum C."/>
            <person name="Haridas S."/>
            <person name="He G."/>
            <person name="LaButti K."/>
            <person name="Lipzen A."/>
            <person name="Mondo S."/>
            <person name="Riley R."/>
            <person name="Salamov A."/>
            <person name="Simmons B.A."/>
            <person name="Magnuson J.K."/>
            <person name="Henrissat B."/>
            <person name="Mortensen U.H."/>
            <person name="Larsen T.O."/>
            <person name="Devries R.P."/>
            <person name="Grigoriev I.V."/>
            <person name="Machida M."/>
            <person name="Baker S.E."/>
            <person name="Andersen M.R."/>
        </authorList>
    </citation>
    <scope>NUCLEOTIDE SEQUENCE [LARGE SCALE GENOMIC DNA]</scope>
    <source>
        <strain evidence="2">CBS 553.77</strain>
    </source>
</reference>
<keyword evidence="2" id="KW-1185">Reference proteome</keyword>
<evidence type="ECO:0000313" key="1">
    <source>
        <dbReference type="EMBL" id="KAE8348027.1"/>
    </source>
</evidence>
<accession>A0A5N6YRG7</accession>
<sequence length="54" mass="6017">MNRSKTCTKYLIESLCRRSSSSPVENSHGPERDVFCIGRVETGSIKPDLTSEDV</sequence>
<evidence type="ECO:0000313" key="2">
    <source>
        <dbReference type="Proteomes" id="UP000327118"/>
    </source>
</evidence>
<name>A0A5N6YRG7_9EURO</name>
<dbReference type="AlphaFoldDB" id="A0A5N6YRG7"/>
<gene>
    <name evidence="1" type="ORF">BDV28DRAFT_144489</name>
</gene>
<organism evidence="1 2">
    <name type="scientific">Aspergillus coremiiformis</name>
    <dbReference type="NCBI Taxonomy" id="138285"/>
    <lineage>
        <taxon>Eukaryota</taxon>
        <taxon>Fungi</taxon>
        <taxon>Dikarya</taxon>
        <taxon>Ascomycota</taxon>
        <taxon>Pezizomycotina</taxon>
        <taxon>Eurotiomycetes</taxon>
        <taxon>Eurotiomycetidae</taxon>
        <taxon>Eurotiales</taxon>
        <taxon>Aspergillaceae</taxon>
        <taxon>Aspergillus</taxon>
        <taxon>Aspergillus subgen. Circumdati</taxon>
    </lineage>
</organism>